<dbReference type="EMBL" id="CM003379">
    <property type="protein sequence ID" value="KOM52271.1"/>
    <property type="molecule type" value="Genomic_DNA"/>
</dbReference>
<evidence type="ECO:0000313" key="1">
    <source>
        <dbReference type="EMBL" id="KOM52271.1"/>
    </source>
</evidence>
<dbReference type="Proteomes" id="UP000053144">
    <property type="component" value="Chromosome 9"/>
</dbReference>
<gene>
    <name evidence="1" type="ORF">LR48_Vigan09g093000</name>
</gene>
<reference evidence="2" key="1">
    <citation type="journal article" date="2015" name="Proc. Natl. Acad. Sci. U.S.A.">
        <title>Genome sequencing of adzuki bean (Vigna angularis) provides insight into high starch and low fat accumulation and domestication.</title>
        <authorList>
            <person name="Yang K."/>
            <person name="Tian Z."/>
            <person name="Chen C."/>
            <person name="Luo L."/>
            <person name="Zhao B."/>
            <person name="Wang Z."/>
            <person name="Yu L."/>
            <person name="Li Y."/>
            <person name="Sun Y."/>
            <person name="Li W."/>
            <person name="Chen Y."/>
            <person name="Li Y."/>
            <person name="Zhang Y."/>
            <person name="Ai D."/>
            <person name="Zhao J."/>
            <person name="Shang C."/>
            <person name="Ma Y."/>
            <person name="Wu B."/>
            <person name="Wang M."/>
            <person name="Gao L."/>
            <person name="Sun D."/>
            <person name="Zhang P."/>
            <person name="Guo F."/>
            <person name="Wang W."/>
            <person name="Li Y."/>
            <person name="Wang J."/>
            <person name="Varshney R.K."/>
            <person name="Wang J."/>
            <person name="Ling H.Q."/>
            <person name="Wan P."/>
        </authorList>
    </citation>
    <scope>NUCLEOTIDE SEQUENCE</scope>
    <source>
        <strain evidence="2">cv. Jingnong 6</strain>
    </source>
</reference>
<protein>
    <submittedName>
        <fullName evidence="1">Uncharacterized protein</fullName>
    </submittedName>
</protein>
<accession>A0A0L9VB27</accession>
<dbReference type="Gramene" id="KOM52271">
    <property type="protein sequence ID" value="KOM52271"/>
    <property type="gene ID" value="LR48_Vigan09g093000"/>
</dbReference>
<evidence type="ECO:0000313" key="2">
    <source>
        <dbReference type="Proteomes" id="UP000053144"/>
    </source>
</evidence>
<name>A0A0L9VB27_PHAAN</name>
<dbReference type="AlphaFoldDB" id="A0A0L9VB27"/>
<organism evidence="1 2">
    <name type="scientific">Phaseolus angularis</name>
    <name type="common">Azuki bean</name>
    <name type="synonym">Vigna angularis</name>
    <dbReference type="NCBI Taxonomy" id="3914"/>
    <lineage>
        <taxon>Eukaryota</taxon>
        <taxon>Viridiplantae</taxon>
        <taxon>Streptophyta</taxon>
        <taxon>Embryophyta</taxon>
        <taxon>Tracheophyta</taxon>
        <taxon>Spermatophyta</taxon>
        <taxon>Magnoliopsida</taxon>
        <taxon>eudicotyledons</taxon>
        <taxon>Gunneridae</taxon>
        <taxon>Pentapetalae</taxon>
        <taxon>rosids</taxon>
        <taxon>fabids</taxon>
        <taxon>Fabales</taxon>
        <taxon>Fabaceae</taxon>
        <taxon>Papilionoideae</taxon>
        <taxon>50 kb inversion clade</taxon>
        <taxon>NPAAA clade</taxon>
        <taxon>indigoferoid/millettioid clade</taxon>
        <taxon>Phaseoleae</taxon>
        <taxon>Vigna</taxon>
    </lineage>
</organism>
<sequence length="151" mass="17081">MVNKEVSVLKFSWNVVTVCNNTCGGHDGMSKQRGWKEEHSAEIDLRFYKEVFKSKAHATSSKGNGLDSFGGGAHGIPAKRWHPEIGNARILQLDGTRGFKKPLEERGRRNIFFSYGGLRLEDSSRWKQPPPTLSFSLVPLNAAARRLRRKW</sequence>
<proteinExistence type="predicted"/>